<dbReference type="EMBL" id="CP027860">
    <property type="protein sequence ID" value="AVQ00234.1"/>
    <property type="molecule type" value="Genomic_DNA"/>
</dbReference>
<dbReference type="OrthoDB" id="9802811at2"/>
<evidence type="ECO:0000256" key="2">
    <source>
        <dbReference type="HAMAP-Rule" id="MF_02128"/>
    </source>
</evidence>
<dbReference type="InterPro" id="IPR016188">
    <property type="entry name" value="PurM-like_N"/>
</dbReference>
<comment type="similarity">
    <text evidence="2">Belongs to the thiamine-monophosphate kinase family.</text>
</comment>
<reference evidence="5 6" key="1">
    <citation type="submission" date="2018-03" db="EMBL/GenBank/DDBJ databases">
        <title>Ahniella affigens gen. nov., sp. nov., a gammaproteobacterium isolated from sandy soil near a stream.</title>
        <authorList>
            <person name="Ko Y."/>
            <person name="Kim J.-H."/>
        </authorList>
    </citation>
    <scope>NUCLEOTIDE SEQUENCE [LARGE SCALE GENOMIC DNA]</scope>
    <source>
        <strain evidence="5 6">D13</strain>
    </source>
</reference>
<dbReference type="InterPro" id="IPR036676">
    <property type="entry name" value="PurM-like_C_sf"/>
</dbReference>
<dbReference type="KEGG" id="xba:C7S18_22505"/>
<dbReference type="GO" id="GO:0009229">
    <property type="term" value="P:thiamine diphosphate biosynthetic process"/>
    <property type="evidence" value="ECO:0007669"/>
    <property type="project" value="UniProtKB-UniRule"/>
</dbReference>
<dbReference type="EC" id="2.7.4.16" evidence="2"/>
<keyword evidence="6" id="KW-1185">Reference proteome</keyword>
<proteinExistence type="inferred from homology"/>
<comment type="pathway">
    <text evidence="2">Cofactor biosynthesis; thiamine diphosphate biosynthesis; thiamine diphosphate from thiamine phosphate: step 1/1.</text>
</comment>
<dbReference type="InterPro" id="IPR036921">
    <property type="entry name" value="PurM-like_N_sf"/>
</dbReference>
<feature type="domain" description="PurM-like C-terminal" evidence="4">
    <location>
        <begin position="148"/>
        <end position="308"/>
    </location>
</feature>
<feature type="binding site" evidence="2">
    <location>
        <position position="44"/>
    </location>
    <ligand>
        <name>Mg(2+)</name>
        <dbReference type="ChEBI" id="CHEBI:18420"/>
        <label>1</label>
    </ligand>
</feature>
<feature type="binding site" evidence="2">
    <location>
        <position position="215"/>
    </location>
    <ligand>
        <name>Mg(2+)</name>
        <dbReference type="ChEBI" id="CHEBI:18420"/>
        <label>3</label>
    </ligand>
</feature>
<evidence type="ECO:0000259" key="4">
    <source>
        <dbReference type="Pfam" id="PF02769"/>
    </source>
</evidence>
<feature type="binding site" evidence="2">
    <location>
        <position position="144"/>
    </location>
    <ligand>
        <name>ATP</name>
        <dbReference type="ChEBI" id="CHEBI:30616"/>
    </ligand>
</feature>
<feature type="binding site" evidence="2">
    <location>
        <position position="45"/>
    </location>
    <ligand>
        <name>Mg(2+)</name>
        <dbReference type="ChEBI" id="CHEBI:18420"/>
        <label>2</label>
    </ligand>
</feature>
<dbReference type="PANTHER" id="PTHR30270">
    <property type="entry name" value="THIAMINE-MONOPHOSPHATE KINASE"/>
    <property type="match status" value="1"/>
</dbReference>
<feature type="binding site" evidence="2">
    <location>
        <position position="120"/>
    </location>
    <ligand>
        <name>Mg(2+)</name>
        <dbReference type="ChEBI" id="CHEBI:18420"/>
        <label>1</label>
    </ligand>
</feature>
<dbReference type="InterPro" id="IPR006283">
    <property type="entry name" value="ThiL-like"/>
</dbReference>
<feature type="domain" description="PurM-like N-terminal" evidence="3">
    <location>
        <begin position="26"/>
        <end position="135"/>
    </location>
</feature>
<keyword evidence="2" id="KW-0808">Transferase</keyword>
<keyword evidence="2" id="KW-0067">ATP-binding</keyword>
<sequence>MREFELIDWIRQLPGPSRPDVLTGIGDDAAVLSVPAGFDLIVSTDTSVAGVHFPHGTAAYDVGWKSLAVNLSDLAAMGATPAWVSLALTLPKLDADWLKGFFAGFQALALPHRLALIGGDTTRGPLAITITIHGFCPNGQAVRRRGARAGDALIRIGRLGLAAAGLRWQLARPESERASPLLDPFEQQCLQALNRPEPKIGMDAVLRTHASALIDVSDGLLADLMHVARSSGVGAKVDLDAIEEFGWLSEHFGSSEARDMVTRGGDDYALLAACAPAQVDLLLVAAKALGHAASVIGCFEAEPGCRIHHHGQIDTVGGPSGYEHFT</sequence>
<feature type="binding site" evidence="2">
    <location>
        <position position="73"/>
    </location>
    <ligand>
        <name>Mg(2+)</name>
        <dbReference type="ChEBI" id="CHEBI:18420"/>
        <label>2</label>
    </ligand>
</feature>
<feature type="binding site" evidence="2">
    <location>
        <position position="266"/>
    </location>
    <ligand>
        <name>substrate</name>
    </ligand>
</feature>
<feature type="binding site" evidence="2">
    <location>
        <begin position="119"/>
        <end position="120"/>
    </location>
    <ligand>
        <name>ATP</name>
        <dbReference type="ChEBI" id="CHEBI:30616"/>
    </ligand>
</feature>
<dbReference type="GO" id="GO:0009030">
    <property type="term" value="F:thiamine-phosphate kinase activity"/>
    <property type="evidence" value="ECO:0007669"/>
    <property type="project" value="UniProtKB-UniRule"/>
</dbReference>
<feature type="binding site" evidence="2">
    <location>
        <position position="28"/>
    </location>
    <ligand>
        <name>Mg(2+)</name>
        <dbReference type="ChEBI" id="CHEBI:18420"/>
        <label>3</label>
    </ligand>
</feature>
<dbReference type="Gene3D" id="3.30.1330.10">
    <property type="entry name" value="PurM-like, N-terminal domain"/>
    <property type="match status" value="1"/>
</dbReference>
<dbReference type="GO" id="GO:0000287">
    <property type="term" value="F:magnesium ion binding"/>
    <property type="evidence" value="ECO:0007669"/>
    <property type="project" value="UniProtKB-UniRule"/>
</dbReference>
<feature type="binding site" evidence="2">
    <location>
        <position position="52"/>
    </location>
    <ligand>
        <name>substrate</name>
    </ligand>
</feature>
<dbReference type="InterPro" id="IPR010918">
    <property type="entry name" value="PurM-like_C_dom"/>
</dbReference>
<organism evidence="5 6">
    <name type="scientific">Ahniella affigens</name>
    <dbReference type="NCBI Taxonomy" id="2021234"/>
    <lineage>
        <taxon>Bacteria</taxon>
        <taxon>Pseudomonadati</taxon>
        <taxon>Pseudomonadota</taxon>
        <taxon>Gammaproteobacteria</taxon>
        <taxon>Lysobacterales</taxon>
        <taxon>Rhodanobacteraceae</taxon>
        <taxon>Ahniella</taxon>
    </lineage>
</organism>
<keyword evidence="2" id="KW-0547">Nucleotide-binding</keyword>
<feature type="binding site" evidence="2">
    <location>
        <position position="45"/>
    </location>
    <ligand>
        <name>Mg(2+)</name>
        <dbReference type="ChEBI" id="CHEBI:18420"/>
        <label>1</label>
    </ligand>
</feature>
<accession>A0A2P1PZG0</accession>
<dbReference type="SUPFAM" id="SSF56042">
    <property type="entry name" value="PurM C-terminal domain-like"/>
    <property type="match status" value="1"/>
</dbReference>
<dbReference type="AlphaFoldDB" id="A0A2P1PZG0"/>
<dbReference type="PANTHER" id="PTHR30270:SF0">
    <property type="entry name" value="THIAMINE-MONOPHOSPHATE KINASE"/>
    <property type="match status" value="1"/>
</dbReference>
<evidence type="ECO:0000259" key="3">
    <source>
        <dbReference type="Pfam" id="PF00586"/>
    </source>
</evidence>
<gene>
    <name evidence="2 5" type="primary">thiL</name>
    <name evidence="5" type="ORF">C7S18_22505</name>
</gene>
<evidence type="ECO:0000313" key="6">
    <source>
        <dbReference type="Proteomes" id="UP000241074"/>
    </source>
</evidence>
<reference evidence="5 6" key="2">
    <citation type="submission" date="2018-03" db="EMBL/GenBank/DDBJ databases">
        <authorList>
            <person name="Keele B.F."/>
        </authorList>
    </citation>
    <scope>NUCLEOTIDE SEQUENCE [LARGE SCALE GENOMIC DNA]</scope>
    <source>
        <strain evidence="5 6">D13</strain>
    </source>
</reference>
<evidence type="ECO:0000313" key="5">
    <source>
        <dbReference type="EMBL" id="AVQ00234.1"/>
    </source>
</evidence>
<evidence type="ECO:0000256" key="1">
    <source>
        <dbReference type="ARBA" id="ARBA00022977"/>
    </source>
</evidence>
<dbReference type="PIRSF" id="PIRSF005303">
    <property type="entry name" value="Thiam_monoph_kin"/>
    <property type="match status" value="1"/>
</dbReference>
<feature type="binding site" evidence="2">
    <location>
        <position position="73"/>
    </location>
    <ligand>
        <name>Mg(2+)</name>
        <dbReference type="ChEBI" id="CHEBI:18420"/>
        <label>3</label>
    </ligand>
</feature>
<feature type="binding site" evidence="2">
    <location>
        <position position="43"/>
    </location>
    <ligand>
        <name>Mg(2+)</name>
        <dbReference type="ChEBI" id="CHEBI:18420"/>
        <label>4</label>
    </ligand>
</feature>
<dbReference type="Pfam" id="PF02769">
    <property type="entry name" value="AIRS_C"/>
    <property type="match status" value="1"/>
</dbReference>
<keyword evidence="1 2" id="KW-0784">Thiamine biosynthesis</keyword>
<dbReference type="CDD" id="cd02194">
    <property type="entry name" value="ThiL"/>
    <property type="match status" value="1"/>
</dbReference>
<dbReference type="Pfam" id="PF00586">
    <property type="entry name" value="AIRS"/>
    <property type="match status" value="1"/>
</dbReference>
<keyword evidence="2" id="KW-0479">Metal-binding</keyword>
<comment type="catalytic activity">
    <reaction evidence="2">
        <text>thiamine phosphate + ATP = thiamine diphosphate + ADP</text>
        <dbReference type="Rhea" id="RHEA:15913"/>
        <dbReference type="ChEBI" id="CHEBI:30616"/>
        <dbReference type="ChEBI" id="CHEBI:37575"/>
        <dbReference type="ChEBI" id="CHEBI:58937"/>
        <dbReference type="ChEBI" id="CHEBI:456216"/>
        <dbReference type="EC" id="2.7.4.16"/>
    </reaction>
</comment>
<dbReference type="GO" id="GO:0009228">
    <property type="term" value="P:thiamine biosynthetic process"/>
    <property type="evidence" value="ECO:0007669"/>
    <property type="project" value="UniProtKB-KW"/>
</dbReference>
<protein>
    <recommendedName>
        <fullName evidence="2">Thiamine-monophosphate kinase</fullName>
        <shortName evidence="2">TMP kinase</shortName>
        <shortName evidence="2">Thiamine-phosphate kinase</shortName>
        <ecNumber evidence="2">2.7.4.16</ecNumber>
    </recommendedName>
</protein>
<dbReference type="GO" id="GO:0005524">
    <property type="term" value="F:ATP binding"/>
    <property type="evidence" value="ECO:0007669"/>
    <property type="project" value="UniProtKB-UniRule"/>
</dbReference>
<feature type="binding site" evidence="2">
    <location>
        <position position="28"/>
    </location>
    <ligand>
        <name>Mg(2+)</name>
        <dbReference type="ChEBI" id="CHEBI:18420"/>
        <label>4</label>
    </ligand>
</feature>
<keyword evidence="2 5" id="KW-0418">Kinase</keyword>
<dbReference type="Proteomes" id="UP000241074">
    <property type="component" value="Chromosome"/>
</dbReference>
<comment type="miscellaneous">
    <text evidence="2">Reaction mechanism of ThiL seems to utilize a direct, inline transfer of the gamma-phosphate of ATP to TMP rather than a phosphorylated enzyme intermediate.</text>
</comment>
<feature type="binding site" evidence="2">
    <location>
        <position position="217"/>
    </location>
    <ligand>
        <name>ATP</name>
        <dbReference type="ChEBI" id="CHEBI:30616"/>
    </ligand>
</feature>
<dbReference type="UniPathway" id="UPA00060">
    <property type="reaction ID" value="UER00142"/>
</dbReference>
<feature type="binding site" evidence="2">
    <location>
        <position position="73"/>
    </location>
    <ligand>
        <name>Mg(2+)</name>
        <dbReference type="ChEBI" id="CHEBI:18420"/>
        <label>4</label>
    </ligand>
</feature>
<dbReference type="NCBIfam" id="TIGR01379">
    <property type="entry name" value="thiL"/>
    <property type="match status" value="1"/>
</dbReference>
<feature type="binding site" evidence="2">
    <location>
        <position position="322"/>
    </location>
    <ligand>
        <name>substrate</name>
    </ligand>
</feature>
<dbReference type="HAMAP" id="MF_02128">
    <property type="entry name" value="TMP_kinase"/>
    <property type="match status" value="1"/>
</dbReference>
<dbReference type="SUPFAM" id="SSF55326">
    <property type="entry name" value="PurM N-terminal domain-like"/>
    <property type="match status" value="1"/>
</dbReference>
<feature type="binding site" evidence="2">
    <location>
        <position position="218"/>
    </location>
    <ligand>
        <name>Mg(2+)</name>
        <dbReference type="ChEBI" id="CHEBI:18420"/>
        <label>5</label>
    </ligand>
</feature>
<comment type="caution">
    <text evidence="2">Lacks conserved residue(s) required for the propagation of feature annotation.</text>
</comment>
<name>A0A2P1PZG0_9GAMM</name>
<dbReference type="Gene3D" id="3.90.650.10">
    <property type="entry name" value="PurM-like C-terminal domain"/>
    <property type="match status" value="1"/>
</dbReference>
<comment type="function">
    <text evidence="2">Catalyzes the ATP-dependent phosphorylation of thiamine-monophosphate (TMP) to form thiamine-pyrophosphate (TPP), the active form of vitamin B1.</text>
</comment>
<keyword evidence="2" id="KW-0460">Magnesium</keyword>